<gene>
    <name evidence="1" type="ORF">Aple_084060</name>
</gene>
<dbReference type="AlphaFoldDB" id="A0A5M3XWJ4"/>
<organism evidence="1 2">
    <name type="scientific">Acrocarpospora pleiomorpha</name>
    <dbReference type="NCBI Taxonomy" id="90975"/>
    <lineage>
        <taxon>Bacteria</taxon>
        <taxon>Bacillati</taxon>
        <taxon>Actinomycetota</taxon>
        <taxon>Actinomycetes</taxon>
        <taxon>Streptosporangiales</taxon>
        <taxon>Streptosporangiaceae</taxon>
        <taxon>Acrocarpospora</taxon>
    </lineage>
</organism>
<evidence type="ECO:0000313" key="2">
    <source>
        <dbReference type="Proteomes" id="UP000377595"/>
    </source>
</evidence>
<dbReference type="EMBL" id="BLAF01000069">
    <property type="protein sequence ID" value="GES25507.1"/>
    <property type="molecule type" value="Genomic_DNA"/>
</dbReference>
<comment type="caution">
    <text evidence="1">The sequence shown here is derived from an EMBL/GenBank/DDBJ whole genome shotgun (WGS) entry which is preliminary data.</text>
</comment>
<reference evidence="1 2" key="1">
    <citation type="submission" date="2019-10" db="EMBL/GenBank/DDBJ databases">
        <title>Whole genome shotgun sequence of Acrocarpospora pleiomorpha NBRC 16267.</title>
        <authorList>
            <person name="Ichikawa N."/>
            <person name="Kimura A."/>
            <person name="Kitahashi Y."/>
            <person name="Komaki H."/>
            <person name="Oguchi A."/>
        </authorList>
    </citation>
    <scope>NUCLEOTIDE SEQUENCE [LARGE SCALE GENOMIC DNA]</scope>
    <source>
        <strain evidence="1 2">NBRC 16267</strain>
    </source>
</reference>
<dbReference type="RefSeq" id="WP_218038757.1">
    <property type="nucleotide sequence ID" value="NZ_BAAAHM010000043.1"/>
</dbReference>
<name>A0A5M3XWJ4_9ACTN</name>
<proteinExistence type="predicted"/>
<evidence type="ECO:0000313" key="1">
    <source>
        <dbReference type="EMBL" id="GES25507.1"/>
    </source>
</evidence>
<keyword evidence="2" id="KW-1185">Reference proteome</keyword>
<accession>A0A5M3XWJ4</accession>
<protein>
    <submittedName>
        <fullName evidence="1">Uncharacterized protein</fullName>
    </submittedName>
</protein>
<sequence>MSKAVVSNRVSKIDLTIGLASATLVGMDAKGYGALRPYVVPVTLEELNGPVTGTITLPKHLDWGPKRLYNLDQIADARLLYMRVIRESATPDDLRRFLNASLLRKLWHELILPPRVRAMWLDRFPELQRQAA</sequence>
<dbReference type="Proteomes" id="UP000377595">
    <property type="component" value="Unassembled WGS sequence"/>
</dbReference>